<name>A0A420HCM0_9PEZI</name>
<dbReference type="Proteomes" id="UP000286134">
    <property type="component" value="Unassembled WGS sequence"/>
</dbReference>
<feature type="region of interest" description="Disordered" evidence="1">
    <location>
        <begin position="160"/>
        <end position="180"/>
    </location>
</feature>
<feature type="compositionally biased region" description="Polar residues" evidence="1">
    <location>
        <begin position="165"/>
        <end position="180"/>
    </location>
</feature>
<reference evidence="2 3" key="1">
    <citation type="journal article" date="2018" name="BMC Genomics">
        <title>Comparative genome analyses reveal sequence features reflecting distinct modes of host-adaptation between dicot and monocot powdery mildew.</title>
        <authorList>
            <person name="Wu Y."/>
            <person name="Ma X."/>
            <person name="Pan Z."/>
            <person name="Kale S.D."/>
            <person name="Song Y."/>
            <person name="King H."/>
            <person name="Zhang Q."/>
            <person name="Presley C."/>
            <person name="Deng X."/>
            <person name="Wei C.I."/>
            <person name="Xiao S."/>
        </authorList>
    </citation>
    <scope>NUCLEOTIDE SEQUENCE [LARGE SCALE GENOMIC DNA]</scope>
    <source>
        <strain evidence="2">UMSG2</strain>
    </source>
</reference>
<evidence type="ECO:0000256" key="1">
    <source>
        <dbReference type="SAM" id="MobiDB-lite"/>
    </source>
</evidence>
<organism evidence="2 3">
    <name type="scientific">Erysiphe neolycopersici</name>
    <dbReference type="NCBI Taxonomy" id="212602"/>
    <lineage>
        <taxon>Eukaryota</taxon>
        <taxon>Fungi</taxon>
        <taxon>Dikarya</taxon>
        <taxon>Ascomycota</taxon>
        <taxon>Pezizomycotina</taxon>
        <taxon>Leotiomycetes</taxon>
        <taxon>Erysiphales</taxon>
        <taxon>Erysiphaceae</taxon>
        <taxon>Erysiphe</taxon>
    </lineage>
</organism>
<dbReference type="AlphaFoldDB" id="A0A420HCM0"/>
<dbReference type="EMBL" id="MCFK01009224">
    <property type="protein sequence ID" value="RKF55123.1"/>
    <property type="molecule type" value="Genomic_DNA"/>
</dbReference>
<protein>
    <submittedName>
        <fullName evidence="2">Uncharacterized protein</fullName>
    </submittedName>
</protein>
<evidence type="ECO:0000313" key="3">
    <source>
        <dbReference type="Proteomes" id="UP000286134"/>
    </source>
</evidence>
<gene>
    <name evidence="2" type="ORF">OnM2_092049</name>
</gene>
<keyword evidence="3" id="KW-1185">Reference proteome</keyword>
<evidence type="ECO:0000313" key="2">
    <source>
        <dbReference type="EMBL" id="RKF55123.1"/>
    </source>
</evidence>
<accession>A0A420HCM0</accession>
<sequence>MTRNGLRVGTVEDWCNVLEKRFCEFPGRALVVLQKVRYILQNVKEGRSPVAFVSDIILHRRASGLTSMPQAQLSLAFEHFEDVLRRDLTYPTLETSIEVFMAEIKDAYSIWSDIYKPRQLLNHHPFPRPNGYNYSNWNHENQSSKNIGSLSDSRIHRSDLGSRLGKNQANSHPRNNSHNG</sequence>
<dbReference type="OrthoDB" id="5428945at2759"/>
<proteinExistence type="predicted"/>
<comment type="caution">
    <text evidence="2">The sequence shown here is derived from an EMBL/GenBank/DDBJ whole genome shotgun (WGS) entry which is preliminary data.</text>
</comment>